<evidence type="ECO:0000313" key="2">
    <source>
        <dbReference type="EMBL" id="QQO08985.1"/>
    </source>
</evidence>
<dbReference type="EMBL" id="CP067089">
    <property type="protein sequence ID" value="QQO08985.1"/>
    <property type="molecule type" value="Genomic_DNA"/>
</dbReference>
<dbReference type="InterPro" id="IPR013022">
    <property type="entry name" value="Xyl_isomerase-like_TIM-brl"/>
</dbReference>
<organism evidence="2 3">
    <name type="scientific">Breznakiella homolactica</name>
    <dbReference type="NCBI Taxonomy" id="2798577"/>
    <lineage>
        <taxon>Bacteria</taxon>
        <taxon>Pseudomonadati</taxon>
        <taxon>Spirochaetota</taxon>
        <taxon>Spirochaetia</taxon>
        <taxon>Spirochaetales</taxon>
        <taxon>Breznakiellaceae</taxon>
        <taxon>Breznakiella</taxon>
    </lineage>
</organism>
<sequence length="329" mass="36873">MGRLVTLASGQFGDLALEDLCILAKKMGYDGLELATHAHFDVGKALHDESYIPSVKAVLAKHGLQCQAVSAHLTGQCVGDLWDERLDNFAPSKLAGKPDEIRAWAIQEMKDTARAAQKFGVSVVNGFTGSPIWARWYSYPQTSEEMIEAGFQLIYDLWTPIFDVFDECGIRFALEVHPSEIAFDYYTAKRLLEKFKNRPTLGFNYDPSHLVWQGVNEVVFVREFADRIYHVHMKDVKLFRNELAGILGSFLPFGDTRRAWNFVSVGHGDTDFDGIIRELNQAGYTGPLSVEWEDSGMDREFGAAESCAYVKKINFSASDIAFDSALTKN</sequence>
<gene>
    <name evidence="2" type="ORF">JFL75_18950</name>
</gene>
<dbReference type="GO" id="GO:0016853">
    <property type="term" value="F:isomerase activity"/>
    <property type="evidence" value="ECO:0007669"/>
    <property type="project" value="UniProtKB-KW"/>
</dbReference>
<dbReference type="RefSeq" id="WP_215626290.1">
    <property type="nucleotide sequence ID" value="NZ_CP067089.2"/>
</dbReference>
<dbReference type="Gene3D" id="3.20.20.150">
    <property type="entry name" value="Divalent-metal-dependent TIM barrel enzymes"/>
    <property type="match status" value="1"/>
</dbReference>
<keyword evidence="2" id="KW-0413">Isomerase</keyword>
<proteinExistence type="predicted"/>
<name>A0A7T7XMA8_9SPIR</name>
<dbReference type="InterPro" id="IPR050312">
    <property type="entry name" value="IolE/XylAMocC-like"/>
</dbReference>
<dbReference type="PANTHER" id="PTHR12110">
    <property type="entry name" value="HYDROXYPYRUVATE ISOMERASE"/>
    <property type="match status" value="1"/>
</dbReference>
<dbReference type="SUPFAM" id="SSF51658">
    <property type="entry name" value="Xylose isomerase-like"/>
    <property type="match status" value="1"/>
</dbReference>
<protein>
    <submittedName>
        <fullName evidence="2">Sugar phosphate isomerase/epimerase</fullName>
    </submittedName>
</protein>
<reference evidence="2" key="1">
    <citation type="submission" date="2021-01" db="EMBL/GenBank/DDBJ databases">
        <title>Description of Breznakiella homolactica.</title>
        <authorList>
            <person name="Song Y."/>
            <person name="Brune A."/>
        </authorList>
    </citation>
    <scope>NUCLEOTIDE SEQUENCE</scope>
    <source>
        <strain evidence="2">RmG30</strain>
    </source>
</reference>
<feature type="domain" description="Xylose isomerase-like TIM barrel" evidence="1">
    <location>
        <begin position="23"/>
        <end position="312"/>
    </location>
</feature>
<dbReference type="PANTHER" id="PTHR12110:SF21">
    <property type="entry name" value="XYLOSE ISOMERASE-LIKE TIM BARREL DOMAIN-CONTAINING PROTEIN"/>
    <property type="match status" value="1"/>
</dbReference>
<evidence type="ECO:0000313" key="3">
    <source>
        <dbReference type="Proteomes" id="UP000595917"/>
    </source>
</evidence>
<accession>A0A7T7XMA8</accession>
<dbReference type="KEGG" id="bhc:JFL75_18950"/>
<dbReference type="InterPro" id="IPR036237">
    <property type="entry name" value="Xyl_isomerase-like_sf"/>
</dbReference>
<evidence type="ECO:0000259" key="1">
    <source>
        <dbReference type="Pfam" id="PF01261"/>
    </source>
</evidence>
<dbReference type="Pfam" id="PF01261">
    <property type="entry name" value="AP_endonuc_2"/>
    <property type="match status" value="1"/>
</dbReference>
<keyword evidence="3" id="KW-1185">Reference proteome</keyword>
<dbReference type="AlphaFoldDB" id="A0A7T7XMA8"/>
<dbReference type="Proteomes" id="UP000595917">
    <property type="component" value="Chromosome"/>
</dbReference>